<dbReference type="PANTHER" id="PTHR11011:SF60">
    <property type="entry name" value="FATTY ACYL-COA REDUCTASE-RELATED"/>
    <property type="match status" value="1"/>
</dbReference>
<evidence type="ECO:0000313" key="7">
    <source>
        <dbReference type="EMBL" id="SSW97975.1"/>
    </source>
</evidence>
<keyword evidence="4" id="KW-0472">Membrane</keyword>
<dbReference type="OMA" id="MGKCFVE"/>
<keyword evidence="4" id="KW-0812">Transmembrane</keyword>
<dbReference type="GO" id="GO:0005777">
    <property type="term" value="C:peroxisome"/>
    <property type="evidence" value="ECO:0007669"/>
    <property type="project" value="TreeGrafter"/>
</dbReference>
<keyword evidence="4" id="KW-0521">NADP</keyword>
<feature type="transmembrane region" description="Helical" evidence="4">
    <location>
        <begin position="471"/>
        <end position="489"/>
    </location>
</feature>
<reference evidence="7" key="1">
    <citation type="submission" date="2018-04" db="EMBL/GenBank/DDBJ databases">
        <authorList>
            <person name="Go L.Y."/>
            <person name="Mitchell J.A."/>
        </authorList>
    </citation>
    <scope>NUCLEOTIDE SEQUENCE</scope>
    <source>
        <tissue evidence="7">Whole organism</tissue>
    </source>
</reference>
<evidence type="ECO:0000256" key="4">
    <source>
        <dbReference type="RuleBase" id="RU363097"/>
    </source>
</evidence>
<dbReference type="InterPro" id="IPR026055">
    <property type="entry name" value="FAR"/>
</dbReference>
<dbReference type="EC" id="1.2.1.84" evidence="4"/>
<dbReference type="InterPro" id="IPR013120">
    <property type="entry name" value="FAR_NAD-bd"/>
</dbReference>
<feature type="domain" description="Thioester reductase (TE)" evidence="6">
    <location>
        <begin position="17"/>
        <end position="293"/>
    </location>
</feature>
<accession>A0A336K3G5</accession>
<feature type="domain" description="Fatty acyl-CoA reductase C-terminal" evidence="5">
    <location>
        <begin position="364"/>
        <end position="454"/>
    </location>
</feature>
<dbReference type="GO" id="GO:0102965">
    <property type="term" value="F:alcohol-forming long-chain fatty acyl-CoA reductase activity"/>
    <property type="evidence" value="ECO:0007669"/>
    <property type="project" value="UniProtKB-EC"/>
</dbReference>
<organism evidence="7">
    <name type="scientific">Culicoides sonorensis</name>
    <name type="common">Biting midge</name>
    <dbReference type="NCBI Taxonomy" id="179676"/>
    <lineage>
        <taxon>Eukaryota</taxon>
        <taxon>Metazoa</taxon>
        <taxon>Ecdysozoa</taxon>
        <taxon>Arthropoda</taxon>
        <taxon>Hexapoda</taxon>
        <taxon>Insecta</taxon>
        <taxon>Pterygota</taxon>
        <taxon>Neoptera</taxon>
        <taxon>Endopterygota</taxon>
        <taxon>Diptera</taxon>
        <taxon>Nematocera</taxon>
        <taxon>Chironomoidea</taxon>
        <taxon>Ceratopogonidae</taxon>
        <taxon>Ceratopogoninae</taxon>
        <taxon>Culicoides</taxon>
        <taxon>Monoculicoides</taxon>
    </lineage>
</organism>
<evidence type="ECO:0000313" key="8">
    <source>
        <dbReference type="EMBL" id="SSX18361.1"/>
    </source>
</evidence>
<dbReference type="InterPro" id="IPR036291">
    <property type="entry name" value="NAD(P)-bd_dom_sf"/>
</dbReference>
<evidence type="ECO:0000256" key="3">
    <source>
        <dbReference type="ARBA" id="ARBA00023098"/>
    </source>
</evidence>
<dbReference type="GO" id="GO:0035336">
    <property type="term" value="P:long-chain fatty-acyl-CoA metabolic process"/>
    <property type="evidence" value="ECO:0007669"/>
    <property type="project" value="TreeGrafter"/>
</dbReference>
<protein>
    <recommendedName>
        <fullName evidence="4">Fatty acyl-CoA reductase</fullName>
        <ecNumber evidence="4">1.2.1.84</ecNumber>
    </recommendedName>
</protein>
<dbReference type="CDD" id="cd09071">
    <property type="entry name" value="FAR_C"/>
    <property type="match status" value="1"/>
</dbReference>
<comment type="similarity">
    <text evidence="1 4">Belongs to the fatty acyl-CoA reductase family.</text>
</comment>
<comment type="function">
    <text evidence="4">Catalyzes the reduction of fatty acyl-CoA to fatty alcohols.</text>
</comment>
<dbReference type="InterPro" id="IPR033640">
    <property type="entry name" value="FAR_C"/>
</dbReference>
<name>A0A336K3G5_CULSO</name>
<dbReference type="Gene3D" id="3.40.50.720">
    <property type="entry name" value="NAD(P)-binding Rossmann-like Domain"/>
    <property type="match status" value="1"/>
</dbReference>
<gene>
    <name evidence="7" type="primary">CSON009358</name>
</gene>
<evidence type="ECO:0000259" key="6">
    <source>
        <dbReference type="Pfam" id="PF07993"/>
    </source>
</evidence>
<feature type="transmembrane region" description="Helical" evidence="4">
    <location>
        <begin position="355"/>
        <end position="378"/>
    </location>
</feature>
<dbReference type="CDD" id="cd05236">
    <property type="entry name" value="FAR-N_SDR_e"/>
    <property type="match status" value="1"/>
</dbReference>
<dbReference type="VEuPathDB" id="VectorBase:CSON009358"/>
<dbReference type="PANTHER" id="PTHR11011">
    <property type="entry name" value="MALE STERILITY PROTEIN 2-RELATED"/>
    <property type="match status" value="1"/>
</dbReference>
<dbReference type="Pfam" id="PF03015">
    <property type="entry name" value="Sterile"/>
    <property type="match status" value="1"/>
</dbReference>
<evidence type="ECO:0000256" key="1">
    <source>
        <dbReference type="ARBA" id="ARBA00005928"/>
    </source>
</evidence>
<keyword evidence="3 4" id="KW-0443">Lipid metabolism</keyword>
<sequence length="493" mass="56797">MYELGPSEFYKNKTALVTGGTGLVGQLLIEKLIRLDARKIFIIVREKKGVSAEERTQKLLGTPIFESYLQNENLNNNIQNKLIQKVILIEGDLAREGLGLNENDTNLLIEETELIFHSAAHVRFDECLRDCITINVKGTKELLQLSEKMSKLLSFVYVSTAFCQIHHKVVEEKFYPPPIDPEIMIKSLDLFESEEIMDIFTQKIISPLVNSYTFSKALAEDLIKSYSSTIPVCVVRPSIILTTYREPIPGFTSNLYGISGIICGVGIGVLRVANIGPETLSDIIPADYVTNFILLSAWKRSQRDTNSRELIFNCCASENSVFNKYVGDKSVEIGKTMPLKRSLWKICYTAYNFHGFFFIFELFYHILPAFIFDFMLFLQLKNPKVVKIYRKIAKFQSAVGSFFNIDYKFSNKKMTTLIDEIPEKEKFECDIRKVVWDDFWPSYIRGLRRYMMKEDDDTIPEALSRHHKITIVHNLMLVLIYCTILYVILKIVF</sequence>
<dbReference type="EMBL" id="UFQS01000036">
    <property type="protein sequence ID" value="SSW97975.1"/>
    <property type="molecule type" value="Genomic_DNA"/>
</dbReference>
<dbReference type="EMBL" id="UFQT01000036">
    <property type="protein sequence ID" value="SSX18361.1"/>
    <property type="molecule type" value="Genomic_DNA"/>
</dbReference>
<evidence type="ECO:0000256" key="2">
    <source>
        <dbReference type="ARBA" id="ARBA00022516"/>
    </source>
</evidence>
<dbReference type="AlphaFoldDB" id="A0A336K3G5"/>
<reference evidence="8" key="2">
    <citation type="submission" date="2018-07" db="EMBL/GenBank/DDBJ databases">
        <authorList>
            <person name="Quirk P.G."/>
            <person name="Krulwich T.A."/>
        </authorList>
    </citation>
    <scope>NUCLEOTIDE SEQUENCE</scope>
</reference>
<keyword evidence="4" id="KW-0560">Oxidoreductase</keyword>
<dbReference type="SUPFAM" id="SSF51735">
    <property type="entry name" value="NAD(P)-binding Rossmann-fold domains"/>
    <property type="match status" value="1"/>
</dbReference>
<evidence type="ECO:0000259" key="5">
    <source>
        <dbReference type="Pfam" id="PF03015"/>
    </source>
</evidence>
<dbReference type="GO" id="GO:0080019">
    <property type="term" value="F:alcohol-forming very long-chain fatty acyl-CoA reductase activity"/>
    <property type="evidence" value="ECO:0007669"/>
    <property type="project" value="InterPro"/>
</dbReference>
<keyword evidence="4" id="KW-1133">Transmembrane helix</keyword>
<comment type="catalytic activity">
    <reaction evidence="4">
        <text>a long-chain fatty acyl-CoA + 2 NADPH + 2 H(+) = a long-chain primary fatty alcohol + 2 NADP(+) + CoA</text>
        <dbReference type="Rhea" id="RHEA:52716"/>
        <dbReference type="ChEBI" id="CHEBI:15378"/>
        <dbReference type="ChEBI" id="CHEBI:57287"/>
        <dbReference type="ChEBI" id="CHEBI:57783"/>
        <dbReference type="ChEBI" id="CHEBI:58349"/>
        <dbReference type="ChEBI" id="CHEBI:77396"/>
        <dbReference type="ChEBI" id="CHEBI:83139"/>
        <dbReference type="EC" id="1.2.1.84"/>
    </reaction>
</comment>
<dbReference type="Pfam" id="PF07993">
    <property type="entry name" value="NAD_binding_4"/>
    <property type="match status" value="1"/>
</dbReference>
<keyword evidence="2 4" id="KW-0444">Lipid biosynthesis</keyword>
<proteinExistence type="inferred from homology"/>